<evidence type="ECO:0000313" key="2">
    <source>
        <dbReference type="Proteomes" id="UP001556367"/>
    </source>
</evidence>
<protein>
    <recommendedName>
        <fullName evidence="3">F-box domain-containing protein</fullName>
    </recommendedName>
</protein>
<sequence>MTATKLSKSLRSFFSARLGSNNRRKPASSRLRIPDEIVLEIVKYISSPSSILDLSAVSCHMRLLLLPRIYTDITIRTSEQCHVVLASLARNPNTCRQVRTLIVDPFALNWASCTNEEVVDESWTAKAIEDIAAARFFTQLEHFGWHGETLPPDSLWATLRTFCPNLNSLECSIAQRAIMPSRSTLYEFSNLSHFSLSVRKSDKLPASYNRHSRVLERLPESLWDMLIHRCPRLTTLTIDGSHSLATLWDMEPMLQGHWPHLKSLAFDMDIMNHLKSKSREQGHFYTSFLLEHSGLQDLRVGPEGLASLSRLQFDDNVLPSILSLSGPLPHNHYRIQCLVVPEMLRVFRVPSELRDEMWDSLRALPALASLSISLQYREQDDDDYAERIHELLRACPRLEHLDLAILPHIVVSDFSRALRDSKHLRSFTLTTVRKVTDEDLSQSAARLARQHPNLESFSIRYARLWGSVDDILFKSKATFEVVRDVYGNPSRLLGREAGYRYGKRVERRSCSKLGGRLSCHSVH</sequence>
<name>A0ABR3JGG8_9AGAR</name>
<dbReference type="EMBL" id="JASNQZ010000007">
    <property type="protein sequence ID" value="KAL0954540.1"/>
    <property type="molecule type" value="Genomic_DNA"/>
</dbReference>
<accession>A0ABR3JGG8</accession>
<proteinExistence type="predicted"/>
<reference evidence="2" key="1">
    <citation type="submission" date="2024-06" db="EMBL/GenBank/DDBJ databases">
        <title>Multi-omics analyses provide insights into the biosynthesis of the anticancer antibiotic pleurotin in Hohenbuehelia grisea.</title>
        <authorList>
            <person name="Weaver J.A."/>
            <person name="Alberti F."/>
        </authorList>
    </citation>
    <scope>NUCLEOTIDE SEQUENCE [LARGE SCALE GENOMIC DNA]</scope>
    <source>
        <strain evidence="2">T-177</strain>
    </source>
</reference>
<dbReference type="InterPro" id="IPR032675">
    <property type="entry name" value="LRR_dom_sf"/>
</dbReference>
<comment type="caution">
    <text evidence="1">The sequence shown here is derived from an EMBL/GenBank/DDBJ whole genome shotgun (WGS) entry which is preliminary data.</text>
</comment>
<keyword evidence="2" id="KW-1185">Reference proteome</keyword>
<evidence type="ECO:0008006" key="3">
    <source>
        <dbReference type="Google" id="ProtNLM"/>
    </source>
</evidence>
<gene>
    <name evidence="1" type="ORF">HGRIS_003505</name>
</gene>
<dbReference type="Proteomes" id="UP001556367">
    <property type="component" value="Unassembled WGS sequence"/>
</dbReference>
<organism evidence="1 2">
    <name type="scientific">Hohenbuehelia grisea</name>
    <dbReference type="NCBI Taxonomy" id="104357"/>
    <lineage>
        <taxon>Eukaryota</taxon>
        <taxon>Fungi</taxon>
        <taxon>Dikarya</taxon>
        <taxon>Basidiomycota</taxon>
        <taxon>Agaricomycotina</taxon>
        <taxon>Agaricomycetes</taxon>
        <taxon>Agaricomycetidae</taxon>
        <taxon>Agaricales</taxon>
        <taxon>Pleurotineae</taxon>
        <taxon>Pleurotaceae</taxon>
        <taxon>Hohenbuehelia</taxon>
    </lineage>
</organism>
<dbReference type="SUPFAM" id="SSF52047">
    <property type="entry name" value="RNI-like"/>
    <property type="match status" value="1"/>
</dbReference>
<dbReference type="Gene3D" id="3.80.10.10">
    <property type="entry name" value="Ribonuclease Inhibitor"/>
    <property type="match status" value="1"/>
</dbReference>
<evidence type="ECO:0000313" key="1">
    <source>
        <dbReference type="EMBL" id="KAL0954540.1"/>
    </source>
</evidence>